<dbReference type="STRING" id="113562.SAMN04489716_6573"/>
<dbReference type="InterPro" id="IPR000182">
    <property type="entry name" value="GNAT_dom"/>
</dbReference>
<reference evidence="7 8" key="1">
    <citation type="submission" date="2016-10" db="EMBL/GenBank/DDBJ databases">
        <authorList>
            <person name="de Groot N.N."/>
        </authorList>
    </citation>
    <scope>NUCLEOTIDE SEQUENCE [LARGE SCALE GENOMIC DNA]</scope>
    <source>
        <strain evidence="7 8">DSM 43941</strain>
    </source>
</reference>
<proteinExistence type="predicted"/>
<evidence type="ECO:0000256" key="5">
    <source>
        <dbReference type="ARBA" id="ARBA00049880"/>
    </source>
</evidence>
<dbReference type="AlphaFoldDB" id="A0A1H2CRB2"/>
<evidence type="ECO:0000256" key="2">
    <source>
        <dbReference type="ARBA" id="ARBA00022649"/>
    </source>
</evidence>
<evidence type="ECO:0000256" key="4">
    <source>
        <dbReference type="ARBA" id="ARBA00023315"/>
    </source>
</evidence>
<dbReference type="OrthoDB" id="9799147at2"/>
<dbReference type="SUPFAM" id="SSF55729">
    <property type="entry name" value="Acyl-CoA N-acyltransferases (Nat)"/>
    <property type="match status" value="1"/>
</dbReference>
<evidence type="ECO:0000259" key="6">
    <source>
        <dbReference type="Pfam" id="PF13673"/>
    </source>
</evidence>
<sequence length="244" mass="26802">MTTNEWVTGALTRDHDVSKFDCGVPSLNDWLKHQAARSQEAETARTFVWVAEDTQTVRAYFSIAPTQLARSEVSGALAGGFTVLPSFLLARLALDLSLHGAGLGEELLHDALTRLVEAADRGGGRLIVVDALDEKAAAFYTKYDFRPVRDNPLRLVMKVATARKALGVNTMSLSSDVTAGLMSLTITRSDGSVSPFVGDNDEWRRVTVRMLEIIEERVARGESNLQVDLVQVIREALGRDPFER</sequence>
<keyword evidence="4" id="KW-0012">Acyltransferase</keyword>
<dbReference type="Gene3D" id="3.40.630.30">
    <property type="match status" value="1"/>
</dbReference>
<dbReference type="PANTHER" id="PTHR36449:SF1">
    <property type="entry name" value="ACETYLTRANSFERASE"/>
    <property type="match status" value="1"/>
</dbReference>
<dbReference type="GO" id="GO:0016747">
    <property type="term" value="F:acyltransferase activity, transferring groups other than amino-acyl groups"/>
    <property type="evidence" value="ECO:0007669"/>
    <property type="project" value="InterPro"/>
</dbReference>
<dbReference type="Pfam" id="PF13673">
    <property type="entry name" value="Acetyltransf_10"/>
    <property type="match status" value="1"/>
</dbReference>
<keyword evidence="2" id="KW-1277">Toxin-antitoxin system</keyword>
<keyword evidence="8" id="KW-1185">Reference proteome</keyword>
<gene>
    <name evidence="7" type="ORF">SAMN04489716_6573</name>
</gene>
<comment type="catalytic activity">
    <reaction evidence="5">
        <text>glycyl-tRNA(Gly) + acetyl-CoA = N-acetylglycyl-tRNA(Gly) + CoA + H(+)</text>
        <dbReference type="Rhea" id="RHEA:81867"/>
        <dbReference type="Rhea" id="RHEA-COMP:9683"/>
        <dbReference type="Rhea" id="RHEA-COMP:19766"/>
        <dbReference type="ChEBI" id="CHEBI:15378"/>
        <dbReference type="ChEBI" id="CHEBI:57287"/>
        <dbReference type="ChEBI" id="CHEBI:57288"/>
        <dbReference type="ChEBI" id="CHEBI:78522"/>
        <dbReference type="ChEBI" id="CHEBI:232036"/>
    </reaction>
</comment>
<dbReference type="InterPro" id="IPR016181">
    <property type="entry name" value="Acyl_CoA_acyltransferase"/>
</dbReference>
<dbReference type="EMBL" id="LT629758">
    <property type="protein sequence ID" value="SDT73090.1"/>
    <property type="molecule type" value="Genomic_DNA"/>
</dbReference>
<dbReference type="RefSeq" id="WP_092549864.1">
    <property type="nucleotide sequence ID" value="NZ_BOMJ01000023.1"/>
</dbReference>
<evidence type="ECO:0000256" key="3">
    <source>
        <dbReference type="ARBA" id="ARBA00022679"/>
    </source>
</evidence>
<protein>
    <submittedName>
        <fullName evidence="7">Acetyltransferase (GNAT) domain-containing protein</fullName>
    </submittedName>
</protein>
<keyword evidence="1" id="KW-0678">Repressor</keyword>
<evidence type="ECO:0000313" key="7">
    <source>
        <dbReference type="EMBL" id="SDT73090.1"/>
    </source>
</evidence>
<evidence type="ECO:0000256" key="1">
    <source>
        <dbReference type="ARBA" id="ARBA00022491"/>
    </source>
</evidence>
<dbReference type="PANTHER" id="PTHR36449">
    <property type="entry name" value="ACETYLTRANSFERASE-RELATED"/>
    <property type="match status" value="1"/>
</dbReference>
<keyword evidence="3 7" id="KW-0808">Transferase</keyword>
<feature type="domain" description="N-acetyltransferase" evidence="6">
    <location>
        <begin position="41"/>
        <end position="149"/>
    </location>
</feature>
<dbReference type="Proteomes" id="UP000198688">
    <property type="component" value="Chromosome I"/>
</dbReference>
<name>A0A1H2CRB2_9ACTN</name>
<evidence type="ECO:0000313" key="8">
    <source>
        <dbReference type="Proteomes" id="UP000198688"/>
    </source>
</evidence>
<organism evidence="7 8">
    <name type="scientific">Actinoplanes derwentensis</name>
    <dbReference type="NCBI Taxonomy" id="113562"/>
    <lineage>
        <taxon>Bacteria</taxon>
        <taxon>Bacillati</taxon>
        <taxon>Actinomycetota</taxon>
        <taxon>Actinomycetes</taxon>
        <taxon>Micromonosporales</taxon>
        <taxon>Micromonosporaceae</taxon>
        <taxon>Actinoplanes</taxon>
    </lineage>
</organism>
<accession>A0A1H2CRB2</accession>